<dbReference type="NCBIfam" id="TIGR02218">
    <property type="entry name" value="phg_TIGR02218"/>
    <property type="match status" value="1"/>
</dbReference>
<dbReference type="InterPro" id="IPR018964">
    <property type="entry name" value="Phage_phiJL001_Gp84_C"/>
</dbReference>
<protein>
    <recommendedName>
        <fullName evidence="1">Bacteriophage phiJL001 Gp84 C-terminal domain-containing protein</fullName>
    </recommendedName>
</protein>
<sequence>MGFDAALKAHLQTGTTTTCRCWSVTRRDGAVYGFTDHDMTLRFGDISYRADTGMTATALEQSTGLSVDNSEAMGVLNATSISEADIFAGRLDGAEVVAWLVNWADVAQRVILYRGTIGEITRADRGFRAELRGLTEALNQEQGRVYQAPCGAILGDGACGVDLSQPGYSVELAVETLRDGKFFEFSGIEGFEARWFERGRFVVLGGAAAGLFGVIKNDRTSGGLRRIELWEALKAVVAQGDLVRLEAGCDKRVETCRLKFDNMLNFRGFPDIPGEDWQMSYPQSAKMNDGGSLR</sequence>
<evidence type="ECO:0000313" key="2">
    <source>
        <dbReference type="EMBL" id="SLN46055.1"/>
    </source>
</evidence>
<evidence type="ECO:0000313" key="3">
    <source>
        <dbReference type="Proteomes" id="UP000193862"/>
    </source>
</evidence>
<dbReference type="Pfam" id="PF09931">
    <property type="entry name" value="Phage_phiJL001_Gp84_N"/>
    <property type="match status" value="1"/>
</dbReference>
<dbReference type="RefSeq" id="WP_085836584.1">
    <property type="nucleotide sequence ID" value="NZ_FWFS01000006.1"/>
</dbReference>
<gene>
    <name evidence="2" type="ORF">AQS8620_01896</name>
</gene>
<dbReference type="AlphaFoldDB" id="A0A1Y5SQN1"/>
<reference evidence="2 3" key="1">
    <citation type="submission" date="2017-03" db="EMBL/GenBank/DDBJ databases">
        <authorList>
            <person name="Afonso C.L."/>
            <person name="Miller P.J."/>
            <person name="Scott M.A."/>
            <person name="Spackman E."/>
            <person name="Goraichik I."/>
            <person name="Dimitrov K.M."/>
            <person name="Suarez D.L."/>
            <person name="Swayne D.E."/>
        </authorList>
    </citation>
    <scope>NUCLEOTIDE SEQUENCE [LARGE SCALE GENOMIC DNA]</scope>
    <source>
        <strain evidence="2 3">CECT 8620</strain>
    </source>
</reference>
<dbReference type="Pfam" id="PF09356">
    <property type="entry name" value="Phage_BR0599"/>
    <property type="match status" value="1"/>
</dbReference>
<name>A0A1Y5SQN1_9RHOB</name>
<keyword evidence="3" id="KW-1185">Reference proteome</keyword>
<feature type="domain" description="Bacteriophage phiJL001 Gp84 C-terminal" evidence="1">
    <location>
        <begin position="194"/>
        <end position="276"/>
    </location>
</feature>
<dbReference type="InterPro" id="IPR011928">
    <property type="entry name" value="Phage_phiJL001_Gp84"/>
</dbReference>
<dbReference type="OrthoDB" id="1633386at2"/>
<dbReference type="EMBL" id="FWFS01000006">
    <property type="protein sequence ID" value="SLN46055.1"/>
    <property type="molecule type" value="Genomic_DNA"/>
</dbReference>
<accession>A0A1Y5SQN1</accession>
<proteinExistence type="predicted"/>
<dbReference type="Proteomes" id="UP000193862">
    <property type="component" value="Unassembled WGS sequence"/>
</dbReference>
<evidence type="ECO:0000259" key="1">
    <source>
        <dbReference type="Pfam" id="PF09356"/>
    </source>
</evidence>
<organism evidence="2 3">
    <name type="scientific">Aquimixticola soesokkakensis</name>
    <dbReference type="NCBI Taxonomy" id="1519096"/>
    <lineage>
        <taxon>Bacteria</taxon>
        <taxon>Pseudomonadati</taxon>
        <taxon>Pseudomonadota</taxon>
        <taxon>Alphaproteobacteria</taxon>
        <taxon>Rhodobacterales</taxon>
        <taxon>Paracoccaceae</taxon>
        <taxon>Aquimixticola</taxon>
    </lineage>
</organism>